<sequence>MSLRRLIKNAALCLLALGASGCVGLVNKASQRFADNLGTAILNENDPGTVRDGVPSYLLLLDAMIEGNPDDAGKLLSASKLYGSYAGGFVAEPVRAKRLALRAYDYARRATCIRAKSFCDVLAQPFDPFSAELAKIEAKDLDVLAGLGAAWAGRIQQDSGDWNAIADLPKVEALYERILALDPNYDGGSAYMVLGVLNSLRPAQYGGKPEVGKQNFEKAIALSDGKNLMAKTLYAQYYARLVFDQELHDRLLNEVVAAAPEAPKLTLMNVLAQERAKALLASGKDYF</sequence>
<accession>A0A9X3YIZ8</accession>
<dbReference type="Pfam" id="PF16811">
    <property type="entry name" value="TAtT"/>
    <property type="match status" value="1"/>
</dbReference>
<feature type="signal peptide" evidence="1">
    <location>
        <begin position="1"/>
        <end position="21"/>
    </location>
</feature>
<dbReference type="EMBL" id="JAOVZO020000015">
    <property type="protein sequence ID" value="MDC8013117.1"/>
    <property type="molecule type" value="Genomic_DNA"/>
</dbReference>
<proteinExistence type="predicted"/>
<comment type="caution">
    <text evidence="2">The sequence shown here is derived from an EMBL/GenBank/DDBJ whole genome shotgun (WGS) entry which is preliminary data.</text>
</comment>
<keyword evidence="3" id="KW-1185">Reference proteome</keyword>
<evidence type="ECO:0000313" key="2">
    <source>
        <dbReference type="EMBL" id="MDC8013117.1"/>
    </source>
</evidence>
<feature type="chain" id="PRO_5040841834" evidence="1">
    <location>
        <begin position="22"/>
        <end position="287"/>
    </location>
</feature>
<dbReference type="PROSITE" id="PS51257">
    <property type="entry name" value="PROKAR_LIPOPROTEIN"/>
    <property type="match status" value="1"/>
</dbReference>
<evidence type="ECO:0000313" key="3">
    <source>
        <dbReference type="Proteomes" id="UP001139971"/>
    </source>
</evidence>
<keyword evidence="1" id="KW-0732">Signal</keyword>
<dbReference type="AlphaFoldDB" id="A0A9X3YIZ8"/>
<organism evidence="2 3">
    <name type="scientific">Tahibacter soli</name>
    <dbReference type="NCBI Taxonomy" id="2983605"/>
    <lineage>
        <taxon>Bacteria</taxon>
        <taxon>Pseudomonadati</taxon>
        <taxon>Pseudomonadota</taxon>
        <taxon>Gammaproteobacteria</taxon>
        <taxon>Lysobacterales</taxon>
        <taxon>Rhodanobacteraceae</taxon>
        <taxon>Tahibacter</taxon>
    </lineage>
</organism>
<dbReference type="Gene3D" id="1.25.40.920">
    <property type="entry name" value="TRAP transporter T-component"/>
    <property type="match status" value="1"/>
</dbReference>
<reference evidence="2" key="1">
    <citation type="submission" date="2023-02" db="EMBL/GenBank/DDBJ databases">
        <title>Tahibacter soli sp. nov. isolated from soil.</title>
        <authorList>
            <person name="Baek J.H."/>
            <person name="Lee J.K."/>
            <person name="Choi D.G."/>
            <person name="Jeon C.O."/>
        </authorList>
    </citation>
    <scope>NUCLEOTIDE SEQUENCE</scope>
    <source>
        <strain evidence="2">BL</strain>
    </source>
</reference>
<dbReference type="RefSeq" id="WP_263544803.1">
    <property type="nucleotide sequence ID" value="NZ_JAOVZO020000015.1"/>
</dbReference>
<gene>
    <name evidence="2" type="ORF">OD750_011225</name>
</gene>
<dbReference type="Proteomes" id="UP001139971">
    <property type="component" value="Unassembled WGS sequence"/>
</dbReference>
<dbReference type="InterPro" id="IPR038537">
    <property type="entry name" value="TatT_sf"/>
</dbReference>
<name>A0A9X3YIZ8_9GAMM</name>
<dbReference type="InterPro" id="IPR031823">
    <property type="entry name" value="TatT"/>
</dbReference>
<protein>
    <submittedName>
        <fullName evidence="2">TRAP transporter TatT component family protein</fullName>
    </submittedName>
</protein>
<evidence type="ECO:0000256" key="1">
    <source>
        <dbReference type="SAM" id="SignalP"/>
    </source>
</evidence>